<keyword evidence="1" id="KW-0472">Membrane</keyword>
<protein>
    <submittedName>
        <fullName evidence="2">Uncharacterized protein</fullName>
    </submittedName>
</protein>
<comment type="caution">
    <text evidence="2">The sequence shown here is derived from an EMBL/GenBank/DDBJ whole genome shotgun (WGS) entry which is preliminary data.</text>
</comment>
<evidence type="ECO:0000313" key="3">
    <source>
        <dbReference type="Proteomes" id="UP000749646"/>
    </source>
</evidence>
<name>A0A9P6JIA0_9FUNG</name>
<feature type="transmembrane region" description="Helical" evidence="1">
    <location>
        <begin position="55"/>
        <end position="78"/>
    </location>
</feature>
<dbReference type="OrthoDB" id="2131431at2759"/>
<proteinExistence type="predicted"/>
<accession>A0A9P6JIA0</accession>
<keyword evidence="1" id="KW-1133">Transmembrane helix</keyword>
<evidence type="ECO:0000313" key="2">
    <source>
        <dbReference type="EMBL" id="KAF9980065.1"/>
    </source>
</evidence>
<organism evidence="2 3">
    <name type="scientific">Modicella reniformis</name>
    <dbReference type="NCBI Taxonomy" id="1440133"/>
    <lineage>
        <taxon>Eukaryota</taxon>
        <taxon>Fungi</taxon>
        <taxon>Fungi incertae sedis</taxon>
        <taxon>Mucoromycota</taxon>
        <taxon>Mortierellomycotina</taxon>
        <taxon>Mortierellomycetes</taxon>
        <taxon>Mortierellales</taxon>
        <taxon>Mortierellaceae</taxon>
        <taxon>Modicella</taxon>
    </lineage>
</organism>
<sequence length="147" mass="16833">MAETITSTIITATHTFLVPIETHTMAPTPTIPQNGPEELLCDWIRSAADCRDQEFIRHLLVTSSVMHGIAFLFCLWLLTYRNRGFNSKIVTELFVVVGTGVRPKPMDCITFFSGLASLIKIFVNIPIITDTWNDKLWLRIVLEQFYW</sequence>
<gene>
    <name evidence="2" type="ORF">BGZ65_005604</name>
</gene>
<dbReference type="EMBL" id="JAAAHW010003913">
    <property type="protein sequence ID" value="KAF9980065.1"/>
    <property type="molecule type" value="Genomic_DNA"/>
</dbReference>
<evidence type="ECO:0000256" key="1">
    <source>
        <dbReference type="SAM" id="Phobius"/>
    </source>
</evidence>
<dbReference type="AlphaFoldDB" id="A0A9P6JIA0"/>
<keyword evidence="1" id="KW-0812">Transmembrane</keyword>
<reference evidence="2" key="1">
    <citation type="journal article" date="2020" name="Fungal Divers.">
        <title>Resolving the Mortierellaceae phylogeny through synthesis of multi-gene phylogenetics and phylogenomics.</title>
        <authorList>
            <person name="Vandepol N."/>
            <person name="Liber J."/>
            <person name="Desiro A."/>
            <person name="Na H."/>
            <person name="Kennedy M."/>
            <person name="Barry K."/>
            <person name="Grigoriev I.V."/>
            <person name="Miller A.N."/>
            <person name="O'Donnell K."/>
            <person name="Stajich J.E."/>
            <person name="Bonito G."/>
        </authorList>
    </citation>
    <scope>NUCLEOTIDE SEQUENCE</scope>
    <source>
        <strain evidence="2">MES-2147</strain>
    </source>
</reference>
<dbReference type="Proteomes" id="UP000749646">
    <property type="component" value="Unassembled WGS sequence"/>
</dbReference>
<keyword evidence="3" id="KW-1185">Reference proteome</keyword>